<feature type="non-terminal residue" evidence="1">
    <location>
        <position position="1"/>
    </location>
</feature>
<accession>A0A7J6VK17</accession>
<gene>
    <name evidence="1" type="ORF">FRX31_024962</name>
</gene>
<dbReference type="Proteomes" id="UP000554482">
    <property type="component" value="Unassembled WGS sequence"/>
</dbReference>
<keyword evidence="1" id="KW-0808">Transferase</keyword>
<dbReference type="Gene3D" id="3.30.460.10">
    <property type="entry name" value="Beta Polymerase, domain 2"/>
    <property type="match status" value="1"/>
</dbReference>
<evidence type="ECO:0000313" key="1">
    <source>
        <dbReference type="EMBL" id="KAF5185449.1"/>
    </source>
</evidence>
<protein>
    <submittedName>
        <fullName evidence="1">Nucleotidyltransferase</fullName>
    </submittedName>
</protein>
<dbReference type="GO" id="GO:0016740">
    <property type="term" value="F:transferase activity"/>
    <property type="evidence" value="ECO:0007669"/>
    <property type="project" value="UniProtKB-KW"/>
</dbReference>
<organism evidence="1 2">
    <name type="scientific">Thalictrum thalictroides</name>
    <name type="common">Rue-anemone</name>
    <name type="synonym">Anemone thalictroides</name>
    <dbReference type="NCBI Taxonomy" id="46969"/>
    <lineage>
        <taxon>Eukaryota</taxon>
        <taxon>Viridiplantae</taxon>
        <taxon>Streptophyta</taxon>
        <taxon>Embryophyta</taxon>
        <taxon>Tracheophyta</taxon>
        <taxon>Spermatophyta</taxon>
        <taxon>Magnoliopsida</taxon>
        <taxon>Ranunculales</taxon>
        <taxon>Ranunculaceae</taxon>
        <taxon>Thalictroideae</taxon>
        <taxon>Thalictrum</taxon>
    </lineage>
</organism>
<dbReference type="AlphaFoldDB" id="A0A7J6VK17"/>
<dbReference type="InterPro" id="IPR058921">
    <property type="entry name" value="PAP/OAS1-rel"/>
</dbReference>
<sequence>VVTFESVPLKTYLPDGDIDLTVFSNNQNLMDTWVNEVSILLENEESVKIIKCLLTNLVGCVLYVSWTRLTT</sequence>
<dbReference type="PANTHER" id="PTHR45979:SF30">
    <property type="entry name" value="NUCLEOTIDYLTRANSFERASE"/>
    <property type="match status" value="1"/>
</dbReference>
<comment type="caution">
    <text evidence="1">The sequence shown here is derived from an EMBL/GenBank/DDBJ whole genome shotgun (WGS) entry which is preliminary data.</text>
</comment>
<dbReference type="SUPFAM" id="SSF81301">
    <property type="entry name" value="Nucleotidyltransferase"/>
    <property type="match status" value="1"/>
</dbReference>
<keyword evidence="2" id="KW-1185">Reference proteome</keyword>
<proteinExistence type="predicted"/>
<evidence type="ECO:0000313" key="2">
    <source>
        <dbReference type="Proteomes" id="UP000554482"/>
    </source>
</evidence>
<reference evidence="1 2" key="1">
    <citation type="submission" date="2020-06" db="EMBL/GenBank/DDBJ databases">
        <title>Transcriptomic and genomic resources for Thalictrum thalictroides and T. hernandezii: Facilitating candidate gene discovery in an emerging model plant lineage.</title>
        <authorList>
            <person name="Arias T."/>
            <person name="Riano-Pachon D.M."/>
            <person name="Di Stilio V.S."/>
        </authorList>
    </citation>
    <scope>NUCLEOTIDE SEQUENCE [LARGE SCALE GENOMIC DNA]</scope>
    <source>
        <strain evidence="2">cv. WT478/WT964</strain>
        <tissue evidence="1">Leaves</tissue>
    </source>
</reference>
<dbReference type="OrthoDB" id="273917at2759"/>
<dbReference type="InterPro" id="IPR043519">
    <property type="entry name" value="NT_sf"/>
</dbReference>
<name>A0A7J6VK17_THATH</name>
<dbReference type="EMBL" id="JABWDY010030698">
    <property type="protein sequence ID" value="KAF5185449.1"/>
    <property type="molecule type" value="Genomic_DNA"/>
</dbReference>
<dbReference type="PANTHER" id="PTHR45979">
    <property type="entry name" value="PAP/OAS1 SUBSTRATE-BINDING DOMAIN SUPERFAMILY"/>
    <property type="match status" value="1"/>
</dbReference>